<evidence type="ECO:0000259" key="8">
    <source>
        <dbReference type="PROSITE" id="PS50016"/>
    </source>
</evidence>
<proteinExistence type="inferred from homology"/>
<dbReference type="SMART" id="SM00249">
    <property type="entry name" value="PHD"/>
    <property type="match status" value="1"/>
</dbReference>
<dbReference type="SUPFAM" id="SSF57903">
    <property type="entry name" value="FYVE/PHD zinc finger"/>
    <property type="match status" value="1"/>
</dbReference>
<dbReference type="Pfam" id="PF00628">
    <property type="entry name" value="PHD"/>
    <property type="match status" value="1"/>
</dbReference>
<comment type="caution">
    <text evidence="10">The sequence shown here is derived from an EMBL/GenBank/DDBJ whole genome shotgun (WGS) entry which is preliminary data.</text>
</comment>
<evidence type="ECO:0000256" key="2">
    <source>
        <dbReference type="ARBA" id="ARBA00022670"/>
    </source>
</evidence>
<reference evidence="10" key="1">
    <citation type="submission" date="2023-07" db="EMBL/GenBank/DDBJ databases">
        <title>Chromosome-level Genome Assembly of Striped Snakehead (Channa striata).</title>
        <authorList>
            <person name="Liu H."/>
        </authorList>
    </citation>
    <scope>NUCLEOTIDE SEQUENCE</scope>
    <source>
        <strain evidence="10">Gz</strain>
        <tissue evidence="10">Muscle</tissue>
    </source>
</reference>
<evidence type="ECO:0000313" key="11">
    <source>
        <dbReference type="Proteomes" id="UP001187415"/>
    </source>
</evidence>
<evidence type="ECO:0000256" key="7">
    <source>
        <dbReference type="PROSITE-ProRule" id="PRU00146"/>
    </source>
</evidence>
<dbReference type="Gene3D" id="3.30.40.10">
    <property type="entry name" value="Zinc/RING finger domain, C3HC4 (zinc finger)"/>
    <property type="match status" value="1"/>
</dbReference>
<keyword evidence="11" id="KW-1185">Reference proteome</keyword>
<name>A0AA88MIT7_CHASR</name>
<protein>
    <recommendedName>
        <fullName evidence="12">PHD-type domain-containing protein</fullName>
    </recommendedName>
</protein>
<evidence type="ECO:0000256" key="4">
    <source>
        <dbReference type="ARBA" id="ARBA00022771"/>
    </source>
</evidence>
<dbReference type="InterPro" id="IPR019787">
    <property type="entry name" value="Znf_PHD-finger"/>
</dbReference>
<dbReference type="InterPro" id="IPR011011">
    <property type="entry name" value="Znf_FYVE_PHD"/>
</dbReference>
<gene>
    <name evidence="10" type="ORF">Q5P01_013112</name>
</gene>
<sequence>MKRFQREALMKMQMMQHPSFLYCGKERTQRWLFPWSPLKSEEMPSLYTTVSCDHSGLTSGLQASVILFGERDAVRRNSLSKVNFDSYRAIVSCVNIDNTHWKLLYISVAESRVYLVDPARNCNELTQSEYAANRLREYLKMRRACHSKTDWVDVQWKGAIMQHPAQQDNCSCGVIVMMMAKLVMEAFPQIPTMAFGTTKKDMARERKNLALEILRASVFNADTTCTMCSATKPPGPGPSLTDWIQCDNCCRWFHAQCLQMDTTQLEKSKKEDWNCCLCGK</sequence>
<dbReference type="PROSITE" id="PS01359">
    <property type="entry name" value="ZF_PHD_1"/>
    <property type="match status" value="1"/>
</dbReference>
<dbReference type="GO" id="GO:0008234">
    <property type="term" value="F:cysteine-type peptidase activity"/>
    <property type="evidence" value="ECO:0007669"/>
    <property type="project" value="InterPro"/>
</dbReference>
<dbReference type="AlphaFoldDB" id="A0AA88MIT7"/>
<evidence type="ECO:0000313" key="10">
    <source>
        <dbReference type="EMBL" id="KAK2839372.1"/>
    </source>
</evidence>
<dbReference type="InterPro" id="IPR013083">
    <property type="entry name" value="Znf_RING/FYVE/PHD"/>
</dbReference>
<dbReference type="EMBL" id="JAUPFM010000010">
    <property type="protein sequence ID" value="KAK2839372.1"/>
    <property type="molecule type" value="Genomic_DNA"/>
</dbReference>
<dbReference type="PROSITE" id="PS50016">
    <property type="entry name" value="ZF_PHD_2"/>
    <property type="match status" value="1"/>
</dbReference>
<dbReference type="Pfam" id="PF02902">
    <property type="entry name" value="Peptidase_C48"/>
    <property type="match status" value="1"/>
</dbReference>
<keyword evidence="6" id="KW-0862">Zinc</keyword>
<feature type="domain" description="PHD-type" evidence="8">
    <location>
        <begin position="222"/>
        <end position="280"/>
    </location>
</feature>
<feature type="domain" description="Ubiquitin-like protease family profile" evidence="9">
    <location>
        <begin position="1"/>
        <end position="183"/>
    </location>
</feature>
<keyword evidence="3" id="KW-0479">Metal-binding</keyword>
<evidence type="ECO:0000256" key="1">
    <source>
        <dbReference type="ARBA" id="ARBA00005234"/>
    </source>
</evidence>
<dbReference type="InterPro" id="IPR038765">
    <property type="entry name" value="Papain-like_cys_pep_sf"/>
</dbReference>
<dbReference type="Gene3D" id="3.40.395.10">
    <property type="entry name" value="Adenoviral Proteinase, Chain A"/>
    <property type="match status" value="1"/>
</dbReference>
<comment type="similarity">
    <text evidence="1">Belongs to the peptidase C48 family.</text>
</comment>
<evidence type="ECO:0008006" key="12">
    <source>
        <dbReference type="Google" id="ProtNLM"/>
    </source>
</evidence>
<accession>A0AA88MIT7</accession>
<evidence type="ECO:0000259" key="9">
    <source>
        <dbReference type="PROSITE" id="PS50600"/>
    </source>
</evidence>
<dbReference type="Proteomes" id="UP001187415">
    <property type="component" value="Unassembled WGS sequence"/>
</dbReference>
<organism evidence="10 11">
    <name type="scientific">Channa striata</name>
    <name type="common">Snakehead murrel</name>
    <name type="synonym">Ophicephalus striatus</name>
    <dbReference type="NCBI Taxonomy" id="64152"/>
    <lineage>
        <taxon>Eukaryota</taxon>
        <taxon>Metazoa</taxon>
        <taxon>Chordata</taxon>
        <taxon>Craniata</taxon>
        <taxon>Vertebrata</taxon>
        <taxon>Euteleostomi</taxon>
        <taxon>Actinopterygii</taxon>
        <taxon>Neopterygii</taxon>
        <taxon>Teleostei</taxon>
        <taxon>Neoteleostei</taxon>
        <taxon>Acanthomorphata</taxon>
        <taxon>Anabantaria</taxon>
        <taxon>Anabantiformes</taxon>
        <taxon>Channoidei</taxon>
        <taxon>Channidae</taxon>
        <taxon>Channa</taxon>
    </lineage>
</organism>
<dbReference type="InterPro" id="IPR001965">
    <property type="entry name" value="Znf_PHD"/>
</dbReference>
<dbReference type="GO" id="GO:0006508">
    <property type="term" value="P:proteolysis"/>
    <property type="evidence" value="ECO:0007669"/>
    <property type="project" value="UniProtKB-KW"/>
</dbReference>
<dbReference type="InterPro" id="IPR003653">
    <property type="entry name" value="Peptidase_C48_C"/>
</dbReference>
<keyword evidence="4 7" id="KW-0863">Zinc-finger</keyword>
<keyword evidence="2" id="KW-0645">Protease</keyword>
<dbReference type="GO" id="GO:0008270">
    <property type="term" value="F:zinc ion binding"/>
    <property type="evidence" value="ECO:0007669"/>
    <property type="project" value="UniProtKB-KW"/>
</dbReference>
<dbReference type="InterPro" id="IPR019786">
    <property type="entry name" value="Zinc_finger_PHD-type_CS"/>
</dbReference>
<dbReference type="PROSITE" id="PS50600">
    <property type="entry name" value="ULP_PROTEASE"/>
    <property type="match status" value="1"/>
</dbReference>
<evidence type="ECO:0000256" key="5">
    <source>
        <dbReference type="ARBA" id="ARBA00022801"/>
    </source>
</evidence>
<evidence type="ECO:0000256" key="6">
    <source>
        <dbReference type="ARBA" id="ARBA00022833"/>
    </source>
</evidence>
<evidence type="ECO:0000256" key="3">
    <source>
        <dbReference type="ARBA" id="ARBA00022723"/>
    </source>
</evidence>
<keyword evidence="5" id="KW-0378">Hydrolase</keyword>
<dbReference type="SUPFAM" id="SSF54001">
    <property type="entry name" value="Cysteine proteinases"/>
    <property type="match status" value="1"/>
</dbReference>